<keyword evidence="4" id="KW-0393">Immunoglobulin domain</keyword>
<evidence type="ECO:0000256" key="2">
    <source>
        <dbReference type="ARBA" id="ARBA00023130"/>
    </source>
</evidence>
<dbReference type="InterPro" id="IPR036179">
    <property type="entry name" value="Ig-like_dom_sf"/>
</dbReference>
<dbReference type="SMART" id="SM00409">
    <property type="entry name" value="IG"/>
    <property type="match status" value="1"/>
</dbReference>
<dbReference type="PANTHER" id="PTHR19367:SF18">
    <property type="entry name" value="T CELL RECEPTOR ALPHA VARIABLE 16"/>
    <property type="match status" value="1"/>
</dbReference>
<evidence type="ECO:0000313" key="8">
    <source>
        <dbReference type="Proteomes" id="UP001345963"/>
    </source>
</evidence>
<accession>A0ABU7C1N3</accession>
<organism evidence="7 8">
    <name type="scientific">Ataeniobius toweri</name>
    <dbReference type="NCBI Taxonomy" id="208326"/>
    <lineage>
        <taxon>Eukaryota</taxon>
        <taxon>Metazoa</taxon>
        <taxon>Chordata</taxon>
        <taxon>Craniata</taxon>
        <taxon>Vertebrata</taxon>
        <taxon>Euteleostomi</taxon>
        <taxon>Actinopterygii</taxon>
        <taxon>Neopterygii</taxon>
        <taxon>Teleostei</taxon>
        <taxon>Neoteleostei</taxon>
        <taxon>Acanthomorphata</taxon>
        <taxon>Ovalentaria</taxon>
        <taxon>Atherinomorphae</taxon>
        <taxon>Cyprinodontiformes</taxon>
        <taxon>Goodeidae</taxon>
        <taxon>Ataeniobius</taxon>
    </lineage>
</organism>
<evidence type="ECO:0000256" key="3">
    <source>
        <dbReference type="ARBA" id="ARBA00023170"/>
    </source>
</evidence>
<evidence type="ECO:0000256" key="4">
    <source>
        <dbReference type="ARBA" id="ARBA00023319"/>
    </source>
</evidence>
<feature type="domain" description="Ig-like" evidence="6">
    <location>
        <begin position="64"/>
        <end position="167"/>
    </location>
</feature>
<dbReference type="PROSITE" id="PS50835">
    <property type="entry name" value="IG_LIKE"/>
    <property type="match status" value="1"/>
</dbReference>
<keyword evidence="1" id="KW-0732">Signal</keyword>
<sequence>MLSVKLSVGGATQSSCQSELGADEAPSLVAVAPSSSQFISTADMSSLFISVLLAAVGLECRAQTDSVLQPDGDVTAAEGDTGTLACLYNTSSTNHYLYWYKQEGSSSPQFILSRFKVGEGKTVEKERFSSSLDSAVRSVPLRIHPLHLSDSAVYYCALQPTVTGNTTTLYNNLVYPPTSTRGPHTLLHIHGLLGFSLILSEKDIFVCSSSLNC</sequence>
<reference evidence="7 8" key="1">
    <citation type="submission" date="2021-07" db="EMBL/GenBank/DDBJ databases">
        <authorList>
            <person name="Palmer J.M."/>
        </authorList>
    </citation>
    <scope>NUCLEOTIDE SEQUENCE [LARGE SCALE GENOMIC DNA]</scope>
    <source>
        <strain evidence="7 8">AT_MEX2019</strain>
        <tissue evidence="7">Muscle</tissue>
    </source>
</reference>
<keyword evidence="2" id="KW-1064">Adaptive immunity</keyword>
<dbReference type="InterPro" id="IPR007110">
    <property type="entry name" value="Ig-like_dom"/>
</dbReference>
<keyword evidence="5" id="KW-1279">T cell receptor</keyword>
<evidence type="ECO:0000256" key="5">
    <source>
        <dbReference type="ARBA" id="ARBA00043266"/>
    </source>
</evidence>
<dbReference type="InterPro" id="IPR003599">
    <property type="entry name" value="Ig_sub"/>
</dbReference>
<dbReference type="SUPFAM" id="SSF48726">
    <property type="entry name" value="Immunoglobulin"/>
    <property type="match status" value="1"/>
</dbReference>
<dbReference type="InterPro" id="IPR013106">
    <property type="entry name" value="Ig_V-set"/>
</dbReference>
<name>A0ABU7C1N3_9TELE</name>
<dbReference type="Pfam" id="PF07686">
    <property type="entry name" value="V-set"/>
    <property type="match status" value="1"/>
</dbReference>
<dbReference type="InterPro" id="IPR051287">
    <property type="entry name" value="TCR_variable_region"/>
</dbReference>
<dbReference type="Proteomes" id="UP001345963">
    <property type="component" value="Unassembled WGS sequence"/>
</dbReference>
<dbReference type="InterPro" id="IPR013783">
    <property type="entry name" value="Ig-like_fold"/>
</dbReference>
<dbReference type="Gene3D" id="2.60.40.10">
    <property type="entry name" value="Immunoglobulins"/>
    <property type="match status" value="1"/>
</dbReference>
<dbReference type="EMBL" id="JAHUTI010077420">
    <property type="protein sequence ID" value="MED6256627.1"/>
    <property type="molecule type" value="Genomic_DNA"/>
</dbReference>
<evidence type="ECO:0000259" key="6">
    <source>
        <dbReference type="PROSITE" id="PS50835"/>
    </source>
</evidence>
<keyword evidence="5" id="KW-0391">Immunity</keyword>
<evidence type="ECO:0000313" key="7">
    <source>
        <dbReference type="EMBL" id="MED6256627.1"/>
    </source>
</evidence>
<comment type="caution">
    <text evidence="7">The sequence shown here is derived from an EMBL/GenBank/DDBJ whole genome shotgun (WGS) entry which is preliminary data.</text>
</comment>
<evidence type="ECO:0000256" key="1">
    <source>
        <dbReference type="ARBA" id="ARBA00022729"/>
    </source>
</evidence>
<dbReference type="SMART" id="SM00406">
    <property type="entry name" value="IGv"/>
    <property type="match status" value="1"/>
</dbReference>
<proteinExistence type="predicted"/>
<gene>
    <name evidence="7" type="ORF">ATANTOWER_031094</name>
</gene>
<protein>
    <recommendedName>
        <fullName evidence="6">Ig-like domain-containing protein</fullName>
    </recommendedName>
</protein>
<keyword evidence="3" id="KW-0675">Receptor</keyword>
<dbReference type="PANTHER" id="PTHR19367">
    <property type="entry name" value="T-CELL RECEPTOR ALPHA CHAIN V REGION"/>
    <property type="match status" value="1"/>
</dbReference>
<keyword evidence="8" id="KW-1185">Reference proteome</keyword>